<dbReference type="GO" id="GO:0003700">
    <property type="term" value="F:DNA-binding transcription factor activity"/>
    <property type="evidence" value="ECO:0007669"/>
    <property type="project" value="InterPro"/>
</dbReference>
<feature type="compositionally biased region" description="Polar residues" evidence="5">
    <location>
        <begin position="1"/>
        <end position="19"/>
    </location>
</feature>
<dbReference type="OrthoDB" id="60033at2759"/>
<keyword evidence="2" id="KW-0238">DNA-binding</keyword>
<sequence length="216" mass="24309">MASTGQGNLTDITSATNSEDLTEGSFASNSGWWSNDSDDGHRERQSDVSVGTTKLASENTASYLDKLHRMLESSPSTVVAWTRHGSAFAVYNRDELETTILPQYFSSGTFESFIRLLSAHGFRKAKHTINGTPTWEFRHPNFTNGRQLYTIVRRRRRRRRDGAPEPPPRTGRGPMYGHLKSTLIDMMAVVRNLKTELVDTKALVMAYARMHQGNVE</sequence>
<dbReference type="InterPro" id="IPR036390">
    <property type="entry name" value="WH_DNA-bd_sf"/>
</dbReference>
<protein>
    <recommendedName>
        <fullName evidence="6">HSF-type DNA-binding domain-containing protein</fullName>
    </recommendedName>
</protein>
<dbReference type="EMBL" id="KI913962">
    <property type="protein sequence ID" value="ETW01871.1"/>
    <property type="molecule type" value="Genomic_DNA"/>
</dbReference>
<organism evidence="7">
    <name type="scientific">Aphanomyces invadans</name>
    <dbReference type="NCBI Taxonomy" id="157072"/>
    <lineage>
        <taxon>Eukaryota</taxon>
        <taxon>Sar</taxon>
        <taxon>Stramenopiles</taxon>
        <taxon>Oomycota</taxon>
        <taxon>Saprolegniomycetes</taxon>
        <taxon>Saprolegniales</taxon>
        <taxon>Verrucalvaceae</taxon>
        <taxon>Aphanomyces</taxon>
    </lineage>
</organism>
<dbReference type="PANTHER" id="PTHR10015:SF206">
    <property type="entry name" value="HSF-TYPE DNA-BINDING DOMAIN-CONTAINING PROTEIN"/>
    <property type="match status" value="1"/>
</dbReference>
<feature type="region of interest" description="Disordered" evidence="5">
    <location>
        <begin position="154"/>
        <end position="177"/>
    </location>
</feature>
<evidence type="ECO:0000256" key="4">
    <source>
        <dbReference type="RuleBase" id="RU004020"/>
    </source>
</evidence>
<comment type="similarity">
    <text evidence="4">Belongs to the HSF family.</text>
</comment>
<evidence type="ECO:0000256" key="3">
    <source>
        <dbReference type="ARBA" id="ARBA00023242"/>
    </source>
</evidence>
<dbReference type="InterPro" id="IPR000232">
    <property type="entry name" value="HSF_DNA-bd"/>
</dbReference>
<dbReference type="InterPro" id="IPR036388">
    <property type="entry name" value="WH-like_DNA-bd_sf"/>
</dbReference>
<gene>
    <name evidence="7" type="ORF">H310_06433</name>
</gene>
<dbReference type="PANTHER" id="PTHR10015">
    <property type="entry name" value="HEAT SHOCK TRANSCRIPTION FACTOR"/>
    <property type="match status" value="1"/>
</dbReference>
<feature type="domain" description="HSF-type DNA-binding" evidence="6">
    <location>
        <begin position="59"/>
        <end position="154"/>
    </location>
</feature>
<dbReference type="Gene3D" id="1.10.10.10">
    <property type="entry name" value="Winged helix-like DNA-binding domain superfamily/Winged helix DNA-binding domain"/>
    <property type="match status" value="1"/>
</dbReference>
<dbReference type="eggNOG" id="KOG0627">
    <property type="taxonomic scope" value="Eukaryota"/>
</dbReference>
<dbReference type="GeneID" id="20083483"/>
<reference evidence="7" key="1">
    <citation type="submission" date="2013-12" db="EMBL/GenBank/DDBJ databases">
        <title>The Genome Sequence of Aphanomyces invadans NJM9701.</title>
        <authorList>
            <consortium name="The Broad Institute Genomics Platform"/>
            <person name="Russ C."/>
            <person name="Tyler B."/>
            <person name="van West P."/>
            <person name="Dieguez-Uribeondo J."/>
            <person name="Young S.K."/>
            <person name="Zeng Q."/>
            <person name="Gargeya S."/>
            <person name="Fitzgerald M."/>
            <person name="Abouelleil A."/>
            <person name="Alvarado L."/>
            <person name="Chapman S.B."/>
            <person name="Gainer-Dewar J."/>
            <person name="Goldberg J."/>
            <person name="Griggs A."/>
            <person name="Gujja S."/>
            <person name="Hansen M."/>
            <person name="Howarth C."/>
            <person name="Imamovic A."/>
            <person name="Ireland A."/>
            <person name="Larimer J."/>
            <person name="McCowan C."/>
            <person name="Murphy C."/>
            <person name="Pearson M."/>
            <person name="Poon T.W."/>
            <person name="Priest M."/>
            <person name="Roberts A."/>
            <person name="Saif S."/>
            <person name="Shea T."/>
            <person name="Sykes S."/>
            <person name="Wortman J."/>
            <person name="Nusbaum C."/>
            <person name="Birren B."/>
        </authorList>
    </citation>
    <scope>NUCLEOTIDE SEQUENCE [LARGE SCALE GENOMIC DNA]</scope>
    <source>
        <strain evidence="7">NJM9701</strain>
    </source>
</reference>
<keyword evidence="3" id="KW-0539">Nucleus</keyword>
<dbReference type="Pfam" id="PF00447">
    <property type="entry name" value="HSF_DNA-bind"/>
    <property type="match status" value="1"/>
</dbReference>
<comment type="subcellular location">
    <subcellularLocation>
        <location evidence="1">Nucleus</location>
    </subcellularLocation>
</comment>
<evidence type="ECO:0000259" key="6">
    <source>
        <dbReference type="SMART" id="SM00415"/>
    </source>
</evidence>
<dbReference type="GO" id="GO:0043565">
    <property type="term" value="F:sequence-specific DNA binding"/>
    <property type="evidence" value="ECO:0007669"/>
    <property type="project" value="InterPro"/>
</dbReference>
<dbReference type="AlphaFoldDB" id="A0A024U654"/>
<dbReference type="RefSeq" id="XP_008869719.1">
    <property type="nucleotide sequence ID" value="XM_008871497.1"/>
</dbReference>
<dbReference type="SUPFAM" id="SSF46785">
    <property type="entry name" value="Winged helix' DNA-binding domain"/>
    <property type="match status" value="1"/>
</dbReference>
<dbReference type="GO" id="GO:0005634">
    <property type="term" value="C:nucleus"/>
    <property type="evidence" value="ECO:0007669"/>
    <property type="project" value="UniProtKB-SubCell"/>
</dbReference>
<feature type="region of interest" description="Disordered" evidence="5">
    <location>
        <begin position="1"/>
        <end position="52"/>
    </location>
</feature>
<accession>A0A024U654</accession>
<dbReference type="STRING" id="157072.A0A024U654"/>
<dbReference type="VEuPathDB" id="FungiDB:H310_06433"/>
<dbReference type="SMART" id="SM00415">
    <property type="entry name" value="HSF"/>
    <property type="match status" value="1"/>
</dbReference>
<evidence type="ECO:0000256" key="1">
    <source>
        <dbReference type="ARBA" id="ARBA00004123"/>
    </source>
</evidence>
<name>A0A024U654_9STRA</name>
<proteinExistence type="inferred from homology"/>
<evidence type="ECO:0000256" key="2">
    <source>
        <dbReference type="ARBA" id="ARBA00023125"/>
    </source>
</evidence>
<evidence type="ECO:0000256" key="5">
    <source>
        <dbReference type="SAM" id="MobiDB-lite"/>
    </source>
</evidence>
<evidence type="ECO:0000313" key="7">
    <source>
        <dbReference type="EMBL" id="ETW01871.1"/>
    </source>
</evidence>